<name>A0A8K0G6E6_IGNLU</name>
<dbReference type="InterPro" id="IPR025483">
    <property type="entry name" value="Lipase_euk"/>
</dbReference>
<keyword evidence="8" id="KW-1133">Transmembrane helix</keyword>
<proteinExistence type="inferred from homology"/>
<evidence type="ECO:0000313" key="13">
    <source>
        <dbReference type="Proteomes" id="UP000801492"/>
    </source>
</evidence>
<feature type="active site" description="Nucleophile" evidence="7">
    <location>
        <position position="184"/>
    </location>
</feature>
<keyword evidence="8" id="KW-0472">Membrane</keyword>
<feature type="transmembrane region" description="Helical" evidence="8">
    <location>
        <begin position="223"/>
        <end position="244"/>
    </location>
</feature>
<dbReference type="InterPro" id="IPR000073">
    <property type="entry name" value="AB_hydrolase_1"/>
</dbReference>
<accession>A0A8K0G6E6</accession>
<feature type="active site" description="Charge relay system" evidence="7">
    <location>
        <position position="367"/>
    </location>
</feature>
<evidence type="ECO:0000256" key="9">
    <source>
        <dbReference type="SAM" id="SignalP"/>
    </source>
</evidence>
<dbReference type="SUPFAM" id="SSF53474">
    <property type="entry name" value="alpha/beta-Hydrolases"/>
    <property type="match status" value="1"/>
</dbReference>
<feature type="signal peptide" evidence="9">
    <location>
        <begin position="1"/>
        <end position="17"/>
    </location>
</feature>
<feature type="domain" description="AB hydrolase-1" evidence="10">
    <location>
        <begin position="113"/>
        <end position="203"/>
    </location>
</feature>
<comment type="similarity">
    <text evidence="1 6">Belongs to the AB hydrolase superfamily. Lipase family.</text>
</comment>
<evidence type="ECO:0000256" key="2">
    <source>
        <dbReference type="ARBA" id="ARBA00022729"/>
    </source>
</evidence>
<feature type="chain" id="PRO_5035431725" description="Lipase" evidence="9">
    <location>
        <begin position="18"/>
        <end position="403"/>
    </location>
</feature>
<dbReference type="GO" id="GO:0016042">
    <property type="term" value="P:lipid catabolic process"/>
    <property type="evidence" value="ECO:0007669"/>
    <property type="project" value="UniProtKB-KW"/>
</dbReference>
<evidence type="ECO:0000256" key="6">
    <source>
        <dbReference type="PIRNR" id="PIRNR000862"/>
    </source>
</evidence>
<dbReference type="AlphaFoldDB" id="A0A8K0G6E6"/>
<keyword evidence="2 9" id="KW-0732">Signal</keyword>
<evidence type="ECO:0000259" key="10">
    <source>
        <dbReference type="Pfam" id="PF00561"/>
    </source>
</evidence>
<dbReference type="Pfam" id="PF00561">
    <property type="entry name" value="Abhydrolase_1"/>
    <property type="match status" value="1"/>
</dbReference>
<evidence type="ECO:0000259" key="11">
    <source>
        <dbReference type="Pfam" id="PF04083"/>
    </source>
</evidence>
<evidence type="ECO:0000256" key="1">
    <source>
        <dbReference type="ARBA" id="ARBA00010701"/>
    </source>
</evidence>
<dbReference type="Pfam" id="PF04083">
    <property type="entry name" value="Abhydro_lipase"/>
    <property type="match status" value="1"/>
</dbReference>
<feature type="active site" description="Charge relay system" evidence="7">
    <location>
        <position position="335"/>
    </location>
</feature>
<keyword evidence="13" id="KW-1185">Reference proteome</keyword>
<keyword evidence="3 6" id="KW-0442">Lipid degradation</keyword>
<gene>
    <name evidence="12" type="ORF">ILUMI_12833</name>
</gene>
<keyword evidence="4" id="KW-0443">Lipid metabolism</keyword>
<evidence type="ECO:0000256" key="3">
    <source>
        <dbReference type="ARBA" id="ARBA00022963"/>
    </source>
</evidence>
<dbReference type="InterPro" id="IPR006693">
    <property type="entry name" value="AB_hydrolase_lipase"/>
</dbReference>
<dbReference type="PANTHER" id="PTHR11005">
    <property type="entry name" value="LYSOSOMAL ACID LIPASE-RELATED"/>
    <property type="match status" value="1"/>
</dbReference>
<dbReference type="InterPro" id="IPR029058">
    <property type="entry name" value="AB_hydrolase_fold"/>
</dbReference>
<sequence>MLKFLGFFVVILLECSGFSINQRNNVCKKLEYYYIRDISPDCWYDPDVTATAYELAKNHGYKLDNYETVTEDGYILTVFRVSPKTKHCKGIVYLQHPAASSASIWLDLGNQSLAFLLADRGYDVWLGNFRGTTYSRKHTKLKPRERKYWDFSFHEMAMYDLPAMLHLVSKKTDFRDKIIYVGHSVGTTTAFIYASLLPANASAYVKTFIFWSPVTFPRHVKSIPLIIMAPFADFILVTINVYLLNSHQFPINTLIAGPDPHFSPARLPITIYQNFAGFSLKSTVHYLQLMRDKGRFQRFNYGKVKNKKLYGSVKPPFYPLKNINVSMTLMYGGNDYCAVKKDVLYTYNNRLPKSVRCGIFEIAPYNHFDFHYATDVKDLVYQKTIDIIDRVINGTYVEMCVAD</sequence>
<reference evidence="12" key="1">
    <citation type="submission" date="2019-08" db="EMBL/GenBank/DDBJ databases">
        <title>The genome of the North American firefly Photinus pyralis.</title>
        <authorList>
            <consortium name="Photinus pyralis genome working group"/>
            <person name="Fallon T.R."/>
            <person name="Sander Lower S.E."/>
            <person name="Weng J.-K."/>
        </authorList>
    </citation>
    <scope>NUCLEOTIDE SEQUENCE</scope>
    <source>
        <strain evidence="12">TRF0915ILg1</strain>
        <tissue evidence="12">Whole body</tissue>
    </source>
</reference>
<dbReference type="GO" id="GO:0016788">
    <property type="term" value="F:hydrolase activity, acting on ester bonds"/>
    <property type="evidence" value="ECO:0007669"/>
    <property type="project" value="InterPro"/>
</dbReference>
<evidence type="ECO:0000256" key="5">
    <source>
        <dbReference type="ARBA" id="ARBA00023180"/>
    </source>
</evidence>
<keyword evidence="8" id="KW-0812">Transmembrane</keyword>
<dbReference type="PIRSF" id="PIRSF000862">
    <property type="entry name" value="Steryl_ester_lip"/>
    <property type="match status" value="1"/>
</dbReference>
<protein>
    <recommendedName>
        <fullName evidence="6">Lipase</fullName>
    </recommendedName>
</protein>
<dbReference type="Gene3D" id="3.40.50.1820">
    <property type="entry name" value="alpha/beta hydrolase"/>
    <property type="match status" value="1"/>
</dbReference>
<organism evidence="12 13">
    <name type="scientific">Ignelater luminosus</name>
    <name type="common">Cucubano</name>
    <name type="synonym">Pyrophorus luminosus</name>
    <dbReference type="NCBI Taxonomy" id="2038154"/>
    <lineage>
        <taxon>Eukaryota</taxon>
        <taxon>Metazoa</taxon>
        <taxon>Ecdysozoa</taxon>
        <taxon>Arthropoda</taxon>
        <taxon>Hexapoda</taxon>
        <taxon>Insecta</taxon>
        <taxon>Pterygota</taxon>
        <taxon>Neoptera</taxon>
        <taxon>Endopterygota</taxon>
        <taxon>Coleoptera</taxon>
        <taxon>Polyphaga</taxon>
        <taxon>Elateriformia</taxon>
        <taxon>Elateroidea</taxon>
        <taxon>Elateridae</taxon>
        <taxon>Agrypninae</taxon>
        <taxon>Pyrophorini</taxon>
        <taxon>Ignelater</taxon>
    </lineage>
</organism>
<dbReference type="Proteomes" id="UP000801492">
    <property type="component" value="Unassembled WGS sequence"/>
</dbReference>
<dbReference type="OrthoDB" id="9974421at2759"/>
<evidence type="ECO:0000256" key="4">
    <source>
        <dbReference type="ARBA" id="ARBA00023098"/>
    </source>
</evidence>
<keyword evidence="6" id="KW-0378">Hydrolase</keyword>
<evidence type="ECO:0000256" key="7">
    <source>
        <dbReference type="PIRSR" id="PIRSR000862-1"/>
    </source>
</evidence>
<keyword evidence="5" id="KW-0325">Glycoprotein</keyword>
<feature type="transmembrane region" description="Helical" evidence="8">
    <location>
        <begin position="190"/>
        <end position="211"/>
    </location>
</feature>
<evidence type="ECO:0000256" key="8">
    <source>
        <dbReference type="SAM" id="Phobius"/>
    </source>
</evidence>
<dbReference type="EMBL" id="VTPC01008063">
    <property type="protein sequence ID" value="KAF2893340.1"/>
    <property type="molecule type" value="Genomic_DNA"/>
</dbReference>
<comment type="caution">
    <text evidence="12">The sequence shown here is derived from an EMBL/GenBank/DDBJ whole genome shotgun (WGS) entry which is preliminary data.</text>
</comment>
<feature type="domain" description="Partial AB-hydrolase lipase" evidence="11">
    <location>
        <begin position="54"/>
        <end position="106"/>
    </location>
</feature>
<evidence type="ECO:0000313" key="12">
    <source>
        <dbReference type="EMBL" id="KAF2893340.1"/>
    </source>
</evidence>